<dbReference type="InterPro" id="IPR012338">
    <property type="entry name" value="Beta-lactam/transpept-like"/>
</dbReference>
<proteinExistence type="predicted"/>
<dbReference type="EMBL" id="JAGTJS010000001">
    <property type="protein sequence ID" value="KAH7276164.1"/>
    <property type="molecule type" value="Genomic_DNA"/>
</dbReference>
<dbReference type="AlphaFoldDB" id="A0A9P9L8H3"/>
<keyword evidence="3" id="KW-1185">Reference proteome</keyword>
<comment type="caution">
    <text evidence="2">The sequence shown here is derived from an EMBL/GenBank/DDBJ whole genome shotgun (WGS) entry which is preliminary data.</text>
</comment>
<reference evidence="2" key="1">
    <citation type="journal article" date="2021" name="Nat. Commun.">
        <title>Genetic determinants of endophytism in the Arabidopsis root mycobiome.</title>
        <authorList>
            <person name="Mesny F."/>
            <person name="Miyauchi S."/>
            <person name="Thiergart T."/>
            <person name="Pickel B."/>
            <person name="Atanasova L."/>
            <person name="Karlsson M."/>
            <person name="Huettel B."/>
            <person name="Barry K.W."/>
            <person name="Haridas S."/>
            <person name="Chen C."/>
            <person name="Bauer D."/>
            <person name="Andreopoulos W."/>
            <person name="Pangilinan J."/>
            <person name="LaButti K."/>
            <person name="Riley R."/>
            <person name="Lipzen A."/>
            <person name="Clum A."/>
            <person name="Drula E."/>
            <person name="Henrissat B."/>
            <person name="Kohler A."/>
            <person name="Grigoriev I.V."/>
            <person name="Martin F.M."/>
            <person name="Hacquard S."/>
        </authorList>
    </citation>
    <scope>NUCLEOTIDE SEQUENCE</scope>
    <source>
        <strain evidence="2">FSSC 5 MPI-SDFR-AT-0091</strain>
    </source>
</reference>
<dbReference type="PANTHER" id="PTHR43283">
    <property type="entry name" value="BETA-LACTAMASE-RELATED"/>
    <property type="match status" value="1"/>
</dbReference>
<dbReference type="Proteomes" id="UP000736672">
    <property type="component" value="Unassembled WGS sequence"/>
</dbReference>
<dbReference type="Pfam" id="PF00144">
    <property type="entry name" value="Beta-lactamase"/>
    <property type="match status" value="2"/>
</dbReference>
<accession>A0A9P9L8H3</accession>
<protein>
    <submittedName>
        <fullName evidence="2">Beta-lactamase/transpeptidase-like protein</fullName>
    </submittedName>
</protein>
<name>A0A9P9L8H3_FUSSL</name>
<evidence type="ECO:0000313" key="2">
    <source>
        <dbReference type="EMBL" id="KAH7276164.1"/>
    </source>
</evidence>
<evidence type="ECO:0000259" key="1">
    <source>
        <dbReference type="Pfam" id="PF00144"/>
    </source>
</evidence>
<dbReference type="Gene3D" id="3.40.710.10">
    <property type="entry name" value="DD-peptidase/beta-lactamase superfamily"/>
    <property type="match status" value="1"/>
</dbReference>
<dbReference type="OrthoDB" id="428260at2759"/>
<feature type="domain" description="Beta-lactamase-related" evidence="1">
    <location>
        <begin position="193"/>
        <end position="304"/>
    </location>
</feature>
<gene>
    <name evidence="2" type="ORF">B0J15DRAFT_558306</name>
</gene>
<dbReference type="InterPro" id="IPR050789">
    <property type="entry name" value="Diverse_Enzym_Activities"/>
</dbReference>
<dbReference type="PANTHER" id="PTHR43283:SF3">
    <property type="entry name" value="BETA-LACTAMASE FAMILY PROTEIN (AFU_ORTHOLOGUE AFUA_5G07500)"/>
    <property type="match status" value="1"/>
</dbReference>
<feature type="domain" description="Beta-lactamase-related" evidence="1">
    <location>
        <begin position="65"/>
        <end position="173"/>
    </location>
</feature>
<dbReference type="InterPro" id="IPR001466">
    <property type="entry name" value="Beta-lactam-related"/>
</dbReference>
<evidence type="ECO:0000313" key="3">
    <source>
        <dbReference type="Proteomes" id="UP000736672"/>
    </source>
</evidence>
<organism evidence="2 3">
    <name type="scientific">Fusarium solani</name>
    <name type="common">Filamentous fungus</name>
    <dbReference type="NCBI Taxonomy" id="169388"/>
    <lineage>
        <taxon>Eukaryota</taxon>
        <taxon>Fungi</taxon>
        <taxon>Dikarya</taxon>
        <taxon>Ascomycota</taxon>
        <taxon>Pezizomycotina</taxon>
        <taxon>Sordariomycetes</taxon>
        <taxon>Hypocreomycetidae</taxon>
        <taxon>Hypocreales</taxon>
        <taxon>Nectriaceae</taxon>
        <taxon>Fusarium</taxon>
        <taxon>Fusarium solani species complex</taxon>
    </lineage>
</organism>
<dbReference type="SUPFAM" id="SSF56601">
    <property type="entry name" value="beta-lactamase/transpeptidase-like"/>
    <property type="match status" value="1"/>
</dbReference>
<sequence>MAPHLLSSNVTEGLRELLNSACRTDLPCASATVVSATSELFHQETVPSIGQDDDGQLAHKHECDDRIYWLASCTKLVTAIACMQLVEQKRLALDDGNQLEELCPELRDVKVLESDGSMTEKNKRITLRMLLTHTAGFGYSFLNKKLHNYNEFSGSAPDIHQPLVNQPGERFEYGVWRLFYSVLLSFLSNQVSQISMDWVGIAVERATQTKLGDYMQKHIFEPSGINDMSFLPSKDMRARLAGFWQRDADDRLSPRQYPLSKPLVPDQASDMFQSGGAGLWGTAREYSKLLRVLLNNGTSPLTGKAILQPDTVEMMFENQLTRDPDFARTSLPAVKPELVYPSEELYPLCPDGEPQGWGLGFMISPGVTGRSKHTAHWSGLSNCFWWCDREKGVAGIVASQLLPFPDLKVVQLWANVEEATYNGLQEN</sequence>